<feature type="transmembrane region" description="Helical" evidence="5">
    <location>
        <begin position="144"/>
        <end position="163"/>
    </location>
</feature>
<dbReference type="InterPro" id="IPR000537">
    <property type="entry name" value="UbiA_prenyltransferase"/>
</dbReference>
<evidence type="ECO:0000256" key="2">
    <source>
        <dbReference type="ARBA" id="ARBA00022692"/>
    </source>
</evidence>
<dbReference type="Proteomes" id="UP001500051">
    <property type="component" value="Unassembled WGS sequence"/>
</dbReference>
<feature type="transmembrane region" description="Helical" evidence="5">
    <location>
        <begin position="241"/>
        <end position="259"/>
    </location>
</feature>
<accession>A0ABP7CQ62</accession>
<dbReference type="RefSeq" id="WP_344810667.1">
    <property type="nucleotide sequence ID" value="NZ_BAAAYX010000002.1"/>
</dbReference>
<evidence type="ECO:0000256" key="4">
    <source>
        <dbReference type="ARBA" id="ARBA00023136"/>
    </source>
</evidence>
<sequence>MSETLERPVSRLPAPIRALRPRQWVKNFLVVLAPLAAGWLFRPEVLRGVALAFVAFCLVSSAVYLLNDIGDVEEDRLHPRKRFRPIAAGELGVPVAAVMAVVLGLGGLALGYLVDSALAVTLGVYVVIQILYSTVLKHLPVIDLAVVSSGFLLRAIAGGVAVGVPLSQWFLLVASFGSLFMVAGKRYSELVSVGADAGTRKSLDRYSASYLRFVWILAAVLVVTAYSLWAFENRYNPPLGVPWTAISIAPFTLGMLQYALEVDAGQAGEPEEVVLHDRVLQGLGVIWLTTISIAVFA</sequence>
<proteinExistence type="predicted"/>
<feature type="transmembrane region" description="Helical" evidence="5">
    <location>
        <begin position="87"/>
        <end position="106"/>
    </location>
</feature>
<gene>
    <name evidence="6" type="ORF">GCM10022204_04820</name>
</gene>
<evidence type="ECO:0000256" key="1">
    <source>
        <dbReference type="ARBA" id="ARBA00004141"/>
    </source>
</evidence>
<feature type="transmembrane region" description="Helical" evidence="5">
    <location>
        <begin position="48"/>
        <end position="66"/>
    </location>
</feature>
<dbReference type="PANTHER" id="PTHR42723:SF1">
    <property type="entry name" value="CHLOROPHYLL SYNTHASE, CHLOROPLASTIC"/>
    <property type="match status" value="1"/>
</dbReference>
<keyword evidence="7" id="KW-1185">Reference proteome</keyword>
<dbReference type="EMBL" id="BAAAYX010000002">
    <property type="protein sequence ID" value="GAA3692431.1"/>
    <property type="molecule type" value="Genomic_DNA"/>
</dbReference>
<keyword evidence="6" id="KW-0328">Glycosyltransferase</keyword>
<name>A0ABP7CQ62_9ACTN</name>
<dbReference type="PANTHER" id="PTHR42723">
    <property type="entry name" value="CHLOROPHYLL SYNTHASE"/>
    <property type="match status" value="1"/>
</dbReference>
<dbReference type="Gene3D" id="1.10.357.140">
    <property type="entry name" value="UbiA prenyltransferase"/>
    <property type="match status" value="1"/>
</dbReference>
<feature type="transmembrane region" description="Helical" evidence="5">
    <location>
        <begin position="209"/>
        <end position="229"/>
    </location>
</feature>
<feature type="transmembrane region" description="Helical" evidence="5">
    <location>
        <begin position="24"/>
        <end position="42"/>
    </location>
</feature>
<comment type="subcellular location">
    <subcellularLocation>
        <location evidence="1">Membrane</location>
        <topology evidence="1">Multi-pass membrane protein</topology>
    </subcellularLocation>
</comment>
<organism evidence="6 7">
    <name type="scientific">Microlunatus aurantiacus</name>
    <dbReference type="NCBI Taxonomy" id="446786"/>
    <lineage>
        <taxon>Bacteria</taxon>
        <taxon>Bacillati</taxon>
        <taxon>Actinomycetota</taxon>
        <taxon>Actinomycetes</taxon>
        <taxon>Propionibacteriales</taxon>
        <taxon>Propionibacteriaceae</taxon>
        <taxon>Microlunatus</taxon>
    </lineage>
</organism>
<evidence type="ECO:0000313" key="6">
    <source>
        <dbReference type="EMBL" id="GAA3692431.1"/>
    </source>
</evidence>
<keyword evidence="4 5" id="KW-0472">Membrane</keyword>
<keyword evidence="6" id="KW-0808">Transferase</keyword>
<dbReference type="CDD" id="cd13963">
    <property type="entry name" value="PT_UbiA_2"/>
    <property type="match status" value="1"/>
</dbReference>
<protein>
    <submittedName>
        <fullName evidence="6">Decaprenyl-phosphate phosphoribosyltransferase</fullName>
    </submittedName>
</protein>
<dbReference type="InterPro" id="IPR050475">
    <property type="entry name" value="Prenyltransferase_related"/>
</dbReference>
<evidence type="ECO:0000256" key="5">
    <source>
        <dbReference type="SAM" id="Phobius"/>
    </source>
</evidence>
<dbReference type="NCBIfam" id="NF008978">
    <property type="entry name" value="PRK12324.1-4"/>
    <property type="match status" value="1"/>
</dbReference>
<dbReference type="Pfam" id="PF01040">
    <property type="entry name" value="UbiA"/>
    <property type="match status" value="1"/>
</dbReference>
<dbReference type="InterPro" id="IPR044878">
    <property type="entry name" value="UbiA_sf"/>
</dbReference>
<dbReference type="GO" id="GO:0016757">
    <property type="term" value="F:glycosyltransferase activity"/>
    <property type="evidence" value="ECO:0007669"/>
    <property type="project" value="UniProtKB-KW"/>
</dbReference>
<reference evidence="7" key="1">
    <citation type="journal article" date="2019" name="Int. J. Syst. Evol. Microbiol.">
        <title>The Global Catalogue of Microorganisms (GCM) 10K type strain sequencing project: providing services to taxonomists for standard genome sequencing and annotation.</title>
        <authorList>
            <consortium name="The Broad Institute Genomics Platform"/>
            <consortium name="The Broad Institute Genome Sequencing Center for Infectious Disease"/>
            <person name="Wu L."/>
            <person name="Ma J."/>
        </authorList>
    </citation>
    <scope>NUCLEOTIDE SEQUENCE [LARGE SCALE GENOMIC DNA]</scope>
    <source>
        <strain evidence="7">JCM 16548</strain>
    </source>
</reference>
<evidence type="ECO:0000256" key="3">
    <source>
        <dbReference type="ARBA" id="ARBA00022989"/>
    </source>
</evidence>
<evidence type="ECO:0000313" key="7">
    <source>
        <dbReference type="Proteomes" id="UP001500051"/>
    </source>
</evidence>
<keyword evidence="2 5" id="KW-0812">Transmembrane</keyword>
<comment type="caution">
    <text evidence="6">The sequence shown here is derived from an EMBL/GenBank/DDBJ whole genome shotgun (WGS) entry which is preliminary data.</text>
</comment>
<keyword evidence="3 5" id="KW-1133">Transmembrane helix</keyword>
<feature type="transmembrane region" description="Helical" evidence="5">
    <location>
        <begin position="112"/>
        <end position="132"/>
    </location>
</feature>
<feature type="transmembrane region" description="Helical" evidence="5">
    <location>
        <begin position="279"/>
        <end position="296"/>
    </location>
</feature>